<gene>
    <name evidence="2" type="ORF">R3P94_22490</name>
</gene>
<sequence>MTTPTGDSYPLTFIELSRWNNSQPQPVSCPRHRTPEPMVAGTHESAGHPMWICTECGYATPVLDDEARMTLGATQIFTHAAETAQLRPDTRLYALPATPGTDHTAGTVAVRARNHTPKTVDLASAAAAFAALVVVGYLAGLLPVAPIVALVGALIAAAIAGALTYDRLRARARRQSTPTIGAPRTTHAGHLLAGDWIVRPAPSVGGHPWPWPTTESAAAAITHHCAARVVQVARRGVTAQIRITTTAGTLTLPDLAPVGVVDMADPALADFTYHPRG</sequence>
<evidence type="ECO:0000313" key="3">
    <source>
        <dbReference type="Proteomes" id="UP001185779"/>
    </source>
</evidence>
<feature type="transmembrane region" description="Helical" evidence="1">
    <location>
        <begin position="120"/>
        <end position="139"/>
    </location>
</feature>
<protein>
    <submittedName>
        <fullName evidence="2">Uncharacterized protein</fullName>
    </submittedName>
</protein>
<keyword evidence="1" id="KW-1133">Transmembrane helix</keyword>
<keyword evidence="3" id="KW-1185">Reference proteome</keyword>
<keyword evidence="1" id="KW-0812">Transmembrane</keyword>
<feature type="transmembrane region" description="Helical" evidence="1">
    <location>
        <begin position="145"/>
        <end position="165"/>
    </location>
</feature>
<accession>A0ABU4DLZ1</accession>
<dbReference type="Proteomes" id="UP001185779">
    <property type="component" value="Unassembled WGS sequence"/>
</dbReference>
<name>A0ABU4DLZ1_9ACTN</name>
<dbReference type="RefSeq" id="WP_317505726.1">
    <property type="nucleotide sequence ID" value="NZ_JAWLKI010000041.1"/>
</dbReference>
<keyword evidence="1" id="KW-0472">Membrane</keyword>
<comment type="caution">
    <text evidence="2">The sequence shown here is derived from an EMBL/GenBank/DDBJ whole genome shotgun (WGS) entry which is preliminary data.</text>
</comment>
<organism evidence="2 3">
    <name type="scientific">Gordonia amicalis</name>
    <dbReference type="NCBI Taxonomy" id="89053"/>
    <lineage>
        <taxon>Bacteria</taxon>
        <taxon>Bacillati</taxon>
        <taxon>Actinomycetota</taxon>
        <taxon>Actinomycetes</taxon>
        <taxon>Mycobacteriales</taxon>
        <taxon>Gordoniaceae</taxon>
        <taxon>Gordonia</taxon>
    </lineage>
</organism>
<evidence type="ECO:0000313" key="2">
    <source>
        <dbReference type="EMBL" id="MDV6310036.1"/>
    </source>
</evidence>
<evidence type="ECO:0000256" key="1">
    <source>
        <dbReference type="SAM" id="Phobius"/>
    </source>
</evidence>
<reference evidence="2 3" key="1">
    <citation type="submission" date="2023-10" db="EMBL/GenBank/DDBJ databases">
        <title>Development of a sustainable strategy for remediation of hydrocarbon-contaminated territories based on the waste exchange concept.</title>
        <authorList>
            <person name="Krivoruchko A."/>
        </authorList>
    </citation>
    <scope>NUCLEOTIDE SEQUENCE [LARGE SCALE GENOMIC DNA]</scope>
    <source>
        <strain evidence="2 3">IEGM 1266</strain>
    </source>
</reference>
<proteinExistence type="predicted"/>
<dbReference type="EMBL" id="JAWLKI010000041">
    <property type="protein sequence ID" value="MDV6310036.1"/>
    <property type="molecule type" value="Genomic_DNA"/>
</dbReference>